<dbReference type="EMBL" id="HBEF01011417">
    <property type="protein sequence ID" value="CAD8335101.1"/>
    <property type="molecule type" value="Transcribed_RNA"/>
</dbReference>
<gene>
    <name evidence="2" type="ORF">CAUS1442_LOCUS7206</name>
</gene>
<dbReference type="AlphaFoldDB" id="A0A7R9ZLF0"/>
<sequence>MLQANCRFRHHPNNHSNSKVQDVNGMLSQVPWAKHKDARSRWNHTIIDDIPKQHVLPVVLVRDPYFWMQSMCKEGYGARWSHSPKHHCPNLVPNEYDRRRFARLRNATSTTVWMGENQRVGPNWPSLIHYWNDWYRSYVSEADFPRLIIRFEDTLYHGEEVMRQVCECAGAEPLKPFTYLVDNAKSDHKQAKNDFAAAVLKYGNEDGRYRNMTSDDLTFARLNVDKELLRMFHYKLPDSRLEQQREVDEGKRQRQRH</sequence>
<proteinExistence type="predicted"/>
<evidence type="ECO:0000256" key="1">
    <source>
        <dbReference type="SAM" id="MobiDB-lite"/>
    </source>
</evidence>
<organism evidence="2">
    <name type="scientific">Craspedostauros australis</name>
    <dbReference type="NCBI Taxonomy" id="1486917"/>
    <lineage>
        <taxon>Eukaryota</taxon>
        <taxon>Sar</taxon>
        <taxon>Stramenopiles</taxon>
        <taxon>Ochrophyta</taxon>
        <taxon>Bacillariophyta</taxon>
        <taxon>Bacillariophyceae</taxon>
        <taxon>Bacillariophycidae</taxon>
        <taxon>Naviculales</taxon>
        <taxon>Naviculaceae</taxon>
        <taxon>Craspedostauros</taxon>
    </lineage>
</organism>
<accession>A0A7R9ZLF0</accession>
<dbReference type="InterPro" id="IPR027417">
    <property type="entry name" value="P-loop_NTPase"/>
</dbReference>
<dbReference type="Gene3D" id="3.40.50.300">
    <property type="entry name" value="P-loop containing nucleotide triphosphate hydrolases"/>
    <property type="match status" value="1"/>
</dbReference>
<feature type="region of interest" description="Disordered" evidence="1">
    <location>
        <begin position="1"/>
        <end position="21"/>
    </location>
</feature>
<protein>
    <recommendedName>
        <fullName evidence="3">Sulfotransferase domain-containing protein</fullName>
    </recommendedName>
</protein>
<reference evidence="2" key="1">
    <citation type="submission" date="2021-01" db="EMBL/GenBank/DDBJ databases">
        <authorList>
            <person name="Corre E."/>
            <person name="Pelletier E."/>
            <person name="Niang G."/>
            <person name="Scheremetjew M."/>
            <person name="Finn R."/>
            <person name="Kale V."/>
            <person name="Holt S."/>
            <person name="Cochrane G."/>
            <person name="Meng A."/>
            <person name="Brown T."/>
            <person name="Cohen L."/>
        </authorList>
    </citation>
    <scope>NUCLEOTIDE SEQUENCE</scope>
    <source>
        <strain evidence="2">CCMP3328</strain>
    </source>
</reference>
<evidence type="ECO:0000313" key="2">
    <source>
        <dbReference type="EMBL" id="CAD8335101.1"/>
    </source>
</evidence>
<dbReference type="SUPFAM" id="SSF52540">
    <property type="entry name" value="P-loop containing nucleoside triphosphate hydrolases"/>
    <property type="match status" value="1"/>
</dbReference>
<evidence type="ECO:0008006" key="3">
    <source>
        <dbReference type="Google" id="ProtNLM"/>
    </source>
</evidence>
<name>A0A7R9ZLF0_9STRA</name>